<dbReference type="InterPro" id="IPR043129">
    <property type="entry name" value="ATPase_NBD"/>
</dbReference>
<dbReference type="Proteomes" id="UP000572635">
    <property type="component" value="Unassembled WGS sequence"/>
</dbReference>
<dbReference type="GO" id="GO:0006083">
    <property type="term" value="P:acetate metabolic process"/>
    <property type="evidence" value="ECO:0007669"/>
    <property type="project" value="TreeGrafter"/>
</dbReference>
<comment type="subcellular location">
    <subcellularLocation>
        <location evidence="6">Cytoplasm</location>
    </subcellularLocation>
</comment>
<dbReference type="GO" id="GO:0000287">
    <property type="term" value="F:magnesium ion binding"/>
    <property type="evidence" value="ECO:0007669"/>
    <property type="project" value="UniProtKB-UniRule"/>
</dbReference>
<evidence type="ECO:0000256" key="5">
    <source>
        <dbReference type="ARBA" id="ARBA00022840"/>
    </source>
</evidence>
<evidence type="ECO:0000256" key="2">
    <source>
        <dbReference type="ARBA" id="ARBA00022679"/>
    </source>
</evidence>
<dbReference type="Gene3D" id="3.30.420.40">
    <property type="match status" value="2"/>
</dbReference>
<protein>
    <recommendedName>
        <fullName evidence="6">Acetate kinase</fullName>
        <ecNumber evidence="6">2.7.2.1</ecNumber>
    </recommendedName>
    <alternativeName>
        <fullName evidence="6">Acetokinase</fullName>
    </alternativeName>
</protein>
<dbReference type="GO" id="GO:0005737">
    <property type="term" value="C:cytoplasm"/>
    <property type="evidence" value="ECO:0007669"/>
    <property type="project" value="UniProtKB-SubCell"/>
</dbReference>
<keyword evidence="2 6" id="KW-0808">Transferase</keyword>
<organism evidence="8 9">
    <name type="scientific">Nocardiopsis composta</name>
    <dbReference type="NCBI Taxonomy" id="157465"/>
    <lineage>
        <taxon>Bacteria</taxon>
        <taxon>Bacillati</taxon>
        <taxon>Actinomycetota</taxon>
        <taxon>Actinomycetes</taxon>
        <taxon>Streptosporangiales</taxon>
        <taxon>Nocardiopsidaceae</taxon>
        <taxon>Nocardiopsis</taxon>
    </lineage>
</organism>
<dbReference type="EMBL" id="JACHDB010000001">
    <property type="protein sequence ID" value="MBB5432231.1"/>
    <property type="molecule type" value="Genomic_DNA"/>
</dbReference>
<keyword evidence="6" id="KW-0963">Cytoplasm</keyword>
<feature type="binding site" evidence="6">
    <location>
        <begin position="173"/>
        <end position="177"/>
    </location>
    <ligand>
        <name>ATP</name>
        <dbReference type="ChEBI" id="CHEBI:30616"/>
    </ligand>
</feature>
<feature type="site" description="Transition state stabilizer" evidence="6">
    <location>
        <position position="147"/>
    </location>
</feature>
<dbReference type="HAMAP" id="MF_00020">
    <property type="entry name" value="Acetate_kinase"/>
    <property type="match status" value="1"/>
</dbReference>
<dbReference type="InterPro" id="IPR023865">
    <property type="entry name" value="Aliphatic_acid_kinase_CS"/>
</dbReference>
<evidence type="ECO:0000256" key="1">
    <source>
        <dbReference type="ARBA" id="ARBA00008748"/>
    </source>
</evidence>
<reference evidence="8 9" key="1">
    <citation type="submission" date="2020-08" db="EMBL/GenBank/DDBJ databases">
        <title>Sequencing the genomes of 1000 actinobacteria strains.</title>
        <authorList>
            <person name="Klenk H.-P."/>
        </authorList>
    </citation>
    <scope>NUCLEOTIDE SEQUENCE [LARGE SCALE GENOMIC DNA]</scope>
    <source>
        <strain evidence="8 9">DSM 44551</strain>
    </source>
</reference>
<comment type="caution">
    <text evidence="8">The sequence shown here is derived from an EMBL/GenBank/DDBJ whole genome shotgun (WGS) entry which is preliminary data.</text>
</comment>
<comment type="pathway">
    <text evidence="6">Metabolic intermediate biosynthesis; acetyl-CoA biosynthesis; acetyl-CoA from acetate: step 1/2.</text>
</comment>
<comment type="function">
    <text evidence="6">Catalyzes the formation of acetyl phosphate from acetate and ATP. Can also catalyze the reverse reaction.</text>
</comment>
<keyword evidence="3 6" id="KW-0547">Nucleotide-binding</keyword>
<feature type="binding site" evidence="6">
    <location>
        <begin position="247"/>
        <end position="249"/>
    </location>
    <ligand>
        <name>ATP</name>
        <dbReference type="ChEBI" id="CHEBI:30616"/>
    </ligand>
</feature>
<comment type="cofactor">
    <cofactor evidence="6">
        <name>Mg(2+)</name>
        <dbReference type="ChEBI" id="CHEBI:18420"/>
    </cofactor>
    <cofactor evidence="6">
        <name>Mn(2+)</name>
        <dbReference type="ChEBI" id="CHEBI:29035"/>
    </cofactor>
    <text evidence="6">Mg(2+). Can also accept Mn(2+).</text>
</comment>
<feature type="binding site" evidence="6">
    <location>
        <begin position="295"/>
        <end position="299"/>
    </location>
    <ligand>
        <name>ATP</name>
        <dbReference type="ChEBI" id="CHEBI:30616"/>
    </ligand>
</feature>
<dbReference type="PROSITE" id="PS01075">
    <property type="entry name" value="ACETATE_KINASE_1"/>
    <property type="match status" value="1"/>
</dbReference>
<dbReference type="PRINTS" id="PR00471">
    <property type="entry name" value="ACETATEKNASE"/>
</dbReference>
<dbReference type="UniPathway" id="UPA00340">
    <property type="reaction ID" value="UER00458"/>
</dbReference>
<proteinExistence type="inferred from homology"/>
<dbReference type="PROSITE" id="PS01076">
    <property type="entry name" value="ACETATE_KINASE_2"/>
    <property type="match status" value="1"/>
</dbReference>
<name>A0A7W8QMM0_9ACTN</name>
<feature type="binding site" evidence="6">
    <location>
        <position position="7"/>
    </location>
    <ligand>
        <name>Mg(2+)</name>
        <dbReference type="ChEBI" id="CHEBI:18420"/>
    </ligand>
</feature>
<dbReference type="InterPro" id="IPR000890">
    <property type="entry name" value="Aliphatic_acid_kin_short-chain"/>
</dbReference>
<evidence type="ECO:0000256" key="3">
    <source>
        <dbReference type="ARBA" id="ARBA00022741"/>
    </source>
</evidence>
<keyword evidence="6" id="KW-0460">Magnesium</keyword>
<gene>
    <name evidence="6" type="primary">ackA</name>
    <name evidence="8" type="ORF">HDA36_002315</name>
</gene>
<dbReference type="GO" id="GO:0006085">
    <property type="term" value="P:acetyl-CoA biosynthetic process"/>
    <property type="evidence" value="ECO:0007669"/>
    <property type="project" value="UniProtKB-UniRule"/>
</dbReference>
<evidence type="ECO:0000256" key="4">
    <source>
        <dbReference type="ARBA" id="ARBA00022777"/>
    </source>
</evidence>
<dbReference type="Pfam" id="PF00871">
    <property type="entry name" value="Acetate_kinase"/>
    <property type="match status" value="1"/>
</dbReference>
<dbReference type="EC" id="2.7.2.1" evidence="6"/>
<comment type="subunit">
    <text evidence="6">Homodimer.</text>
</comment>
<feature type="binding site" evidence="6">
    <location>
        <position position="58"/>
    </location>
    <ligand>
        <name>substrate</name>
    </ligand>
</feature>
<keyword evidence="5 6" id="KW-0067">ATP-binding</keyword>
<feature type="binding site" evidence="6">
    <location>
        <position position="14"/>
    </location>
    <ligand>
        <name>ATP</name>
        <dbReference type="ChEBI" id="CHEBI:30616"/>
    </ligand>
</feature>
<dbReference type="NCBIfam" id="TIGR00016">
    <property type="entry name" value="ackA"/>
    <property type="match status" value="1"/>
</dbReference>
<feature type="binding site" evidence="6">
    <location>
        <position position="348"/>
    </location>
    <ligand>
        <name>Mg(2+)</name>
        <dbReference type="ChEBI" id="CHEBI:18420"/>
    </ligand>
</feature>
<dbReference type="PANTHER" id="PTHR21060:SF15">
    <property type="entry name" value="ACETATE KINASE-RELATED"/>
    <property type="match status" value="1"/>
</dbReference>
<dbReference type="GO" id="GO:0008776">
    <property type="term" value="F:acetate kinase activity"/>
    <property type="evidence" value="ECO:0007669"/>
    <property type="project" value="UniProtKB-UniRule"/>
</dbReference>
<dbReference type="AlphaFoldDB" id="A0A7W8QMM0"/>
<feature type="active site" description="Proton donor/acceptor" evidence="6">
    <location>
        <position position="115"/>
    </location>
</feature>
<evidence type="ECO:0000256" key="7">
    <source>
        <dbReference type="RuleBase" id="RU003835"/>
    </source>
</evidence>
<evidence type="ECO:0000313" key="8">
    <source>
        <dbReference type="EMBL" id="MBB5432231.1"/>
    </source>
</evidence>
<dbReference type="GO" id="GO:0005524">
    <property type="term" value="F:ATP binding"/>
    <property type="evidence" value="ECO:0007669"/>
    <property type="project" value="UniProtKB-KW"/>
</dbReference>
<keyword evidence="9" id="KW-1185">Reference proteome</keyword>
<sequence>MQVLIVNTGSSSVKLSVLGPGDERLGQHTIELQGGAVTAEQMERALADLPRVDAVGHRVVHGGPDYRAPTLLDDRVVARLRELAVLAPLHLPKSLAGIEAARKTLPDLPQVAGFDTAFHATLPEAATTYAVPREWRERLGVRRYGFHGLSHAYSARRSAEMLGRSAGRLVVAHLGAGASLAAVHDGVCTDTTMGFTPTEGLVMATRSGDTDPGMLLWLIQHGGLTPEEVSDGLDRGGGLAGLTGDSDMRDVMDRIDAGDPRARLGLDVYLHRLRARIASMAAALNGLDTLVFTAGVGEHQPRVRSGAADGLGFLGVALDTAANEAAHGDADVTAPGARVRTLVITAREDLEIARGVREVLEA</sequence>
<dbReference type="PANTHER" id="PTHR21060">
    <property type="entry name" value="ACETATE KINASE"/>
    <property type="match status" value="1"/>
</dbReference>
<dbReference type="SUPFAM" id="SSF53067">
    <property type="entry name" value="Actin-like ATPase domain"/>
    <property type="match status" value="2"/>
</dbReference>
<dbReference type="InterPro" id="IPR004372">
    <property type="entry name" value="Ac/propionate_kinase"/>
</dbReference>
<keyword evidence="6" id="KW-0479">Metal-binding</keyword>
<accession>A0A7W8QMM0</accession>
<dbReference type="RefSeq" id="WP_184391826.1">
    <property type="nucleotide sequence ID" value="NZ_BAAAJD010000088.1"/>
</dbReference>
<evidence type="ECO:0000256" key="6">
    <source>
        <dbReference type="HAMAP-Rule" id="MF_00020"/>
    </source>
</evidence>
<comment type="catalytic activity">
    <reaction evidence="6">
        <text>acetate + ATP = acetyl phosphate + ADP</text>
        <dbReference type="Rhea" id="RHEA:11352"/>
        <dbReference type="ChEBI" id="CHEBI:22191"/>
        <dbReference type="ChEBI" id="CHEBI:30089"/>
        <dbReference type="ChEBI" id="CHEBI:30616"/>
        <dbReference type="ChEBI" id="CHEBI:456216"/>
        <dbReference type="EC" id="2.7.2.1"/>
    </reaction>
</comment>
<evidence type="ECO:0000313" key="9">
    <source>
        <dbReference type="Proteomes" id="UP000572635"/>
    </source>
</evidence>
<keyword evidence="4 6" id="KW-0418">Kinase</keyword>
<feature type="site" description="Transition state stabilizer" evidence="6">
    <location>
        <position position="206"/>
    </location>
</feature>
<dbReference type="PIRSF" id="PIRSF000722">
    <property type="entry name" value="Acetate_prop_kin"/>
    <property type="match status" value="1"/>
</dbReference>
<comment type="similarity">
    <text evidence="1 6 7">Belongs to the acetokinase family.</text>
</comment>